<feature type="domain" description="DUF2157" evidence="2">
    <location>
        <begin position="16"/>
        <end position="154"/>
    </location>
</feature>
<feature type="transmembrane region" description="Helical" evidence="1">
    <location>
        <begin position="137"/>
        <end position="167"/>
    </location>
</feature>
<feature type="transmembrane region" description="Helical" evidence="1">
    <location>
        <begin position="173"/>
        <end position="191"/>
    </location>
</feature>
<keyword evidence="1" id="KW-1133">Transmembrane helix</keyword>
<feature type="transmembrane region" description="Helical" evidence="1">
    <location>
        <begin position="349"/>
        <end position="368"/>
    </location>
</feature>
<comment type="caution">
    <text evidence="3">The sequence shown here is derived from an EMBL/GenBank/DDBJ whole genome shotgun (WGS) entry which is preliminary data.</text>
</comment>
<gene>
    <name evidence="3" type="ORF">PQU95_16850</name>
</gene>
<feature type="transmembrane region" description="Helical" evidence="1">
    <location>
        <begin position="228"/>
        <end position="247"/>
    </location>
</feature>
<evidence type="ECO:0000313" key="3">
    <source>
        <dbReference type="EMBL" id="MDC7718872.1"/>
    </source>
</evidence>
<feature type="transmembrane region" description="Helical" evidence="1">
    <location>
        <begin position="375"/>
        <end position="396"/>
    </location>
</feature>
<keyword evidence="4" id="KW-1185">Reference proteome</keyword>
<dbReference type="Proteomes" id="UP001219956">
    <property type="component" value="Unassembled WGS sequence"/>
</dbReference>
<feature type="transmembrane region" description="Helical" evidence="1">
    <location>
        <begin position="323"/>
        <end position="343"/>
    </location>
</feature>
<name>A0ABT5J1Z3_9NEIS</name>
<feature type="transmembrane region" description="Helical" evidence="1">
    <location>
        <begin position="198"/>
        <end position="216"/>
    </location>
</feature>
<feature type="transmembrane region" description="Helical" evidence="1">
    <location>
        <begin position="102"/>
        <end position="125"/>
    </location>
</feature>
<feature type="transmembrane region" description="Helical" evidence="1">
    <location>
        <begin position="402"/>
        <end position="419"/>
    </location>
</feature>
<feature type="transmembrane region" description="Helical" evidence="1">
    <location>
        <begin position="259"/>
        <end position="278"/>
    </location>
</feature>
<keyword evidence="1" id="KW-0472">Membrane</keyword>
<feature type="transmembrane region" description="Helical" evidence="1">
    <location>
        <begin position="47"/>
        <end position="65"/>
    </location>
</feature>
<feature type="transmembrane region" description="Helical" evidence="1">
    <location>
        <begin position="77"/>
        <end position="96"/>
    </location>
</feature>
<evidence type="ECO:0000313" key="4">
    <source>
        <dbReference type="Proteomes" id="UP001219956"/>
    </source>
</evidence>
<accession>A0ABT5J1Z3</accession>
<organism evidence="3 4">
    <name type="scientific">Vogesella aquatica</name>
    <dbReference type="NCBI Taxonomy" id="2984206"/>
    <lineage>
        <taxon>Bacteria</taxon>
        <taxon>Pseudomonadati</taxon>
        <taxon>Pseudomonadota</taxon>
        <taxon>Betaproteobacteria</taxon>
        <taxon>Neisseriales</taxon>
        <taxon>Chromobacteriaceae</taxon>
        <taxon>Vogesella</taxon>
    </lineage>
</organism>
<dbReference type="InterPro" id="IPR018677">
    <property type="entry name" value="DUF2157"/>
</dbReference>
<dbReference type="RefSeq" id="WP_272753084.1">
    <property type="nucleotide sequence ID" value="NZ_JAQQLF010000027.1"/>
</dbReference>
<evidence type="ECO:0000256" key="1">
    <source>
        <dbReference type="SAM" id="Phobius"/>
    </source>
</evidence>
<protein>
    <submittedName>
        <fullName evidence="3">DUF2157 domain-containing protein</fullName>
    </submittedName>
</protein>
<sequence length="436" mass="47269">MNDKAFGKRLAQESARWQQAGWLSAEGRQAILADVATRQSRISWPGGLAQMGALLLGIGVLSWFAANWDAISKPGKLLVIFLALSSSHAAYGFSITRGLQKLAQGMAVLSVLLFGAAIMLIGQLYHIDAHFPDGIALWAAGGLLTAALLQSQPAMLISLGLAALWTGYEQFEYAQMNWLLPGYLLLAALVVQRHGWALAARGCAALLLLWLAGWHAQSWPLLDDAPQAHLRLFALQLLALAGIWAMTQTSRQPCMRTGGGTLLAGVLSGTFALTFPDFASASGEQPVLDLLWFAGLLASGSLYTMGLLQLARRQALSPRRRDTGLLLVASFAVLVACTVLFSYSGSWPALLWNAVFLGMMGWMADVGIREGDRAIINQVFGALLCWLLARYVDAFWTLLDRSLFFMAGGILLLAAGGWMERRRRSLLARIPTEEQP</sequence>
<feature type="transmembrane region" description="Helical" evidence="1">
    <location>
        <begin position="290"/>
        <end position="311"/>
    </location>
</feature>
<evidence type="ECO:0000259" key="2">
    <source>
        <dbReference type="Pfam" id="PF09925"/>
    </source>
</evidence>
<dbReference type="EMBL" id="JAQQLF010000027">
    <property type="protein sequence ID" value="MDC7718872.1"/>
    <property type="molecule type" value="Genomic_DNA"/>
</dbReference>
<proteinExistence type="predicted"/>
<keyword evidence="1" id="KW-0812">Transmembrane</keyword>
<reference evidence="3 4" key="1">
    <citation type="submission" date="2023-01" db="EMBL/GenBank/DDBJ databases">
        <title>Novel species of the genus Vogesella isolated from rivers.</title>
        <authorList>
            <person name="Lu H."/>
        </authorList>
    </citation>
    <scope>NUCLEOTIDE SEQUENCE [LARGE SCALE GENOMIC DNA]</scope>
    <source>
        <strain evidence="3 4">DC21W</strain>
    </source>
</reference>
<dbReference type="Pfam" id="PF09925">
    <property type="entry name" value="DUF2157"/>
    <property type="match status" value="1"/>
</dbReference>